<dbReference type="RefSeq" id="WP_262845589.1">
    <property type="nucleotide sequence ID" value="NZ_JANZYP010000040.1"/>
</dbReference>
<sequence>MRPVVQCVLALLLLSACGSGPRLADAARVLDEDGAALSRLGYIHNKSAVRKDDRSDCQEGTRRSIYMISGSFPDSKLFPSMSPELASLTLDAELRKRGYEQDAAADNSQAERSVRVLRKIDPGIQFMVTAQVIAPNITIIGKTDCLS</sequence>
<gene>
    <name evidence="2" type="ORF">ACFO8L_37190</name>
</gene>
<accession>A0ABV9ESC4</accession>
<dbReference type="Proteomes" id="UP001595891">
    <property type="component" value="Unassembled WGS sequence"/>
</dbReference>
<organism evidence="2 3">
    <name type="scientific">Sphaerisporangium corydalis</name>
    <dbReference type="NCBI Taxonomy" id="1441875"/>
    <lineage>
        <taxon>Bacteria</taxon>
        <taxon>Bacillati</taxon>
        <taxon>Actinomycetota</taxon>
        <taxon>Actinomycetes</taxon>
        <taxon>Streptosporangiales</taxon>
        <taxon>Streptosporangiaceae</taxon>
        <taxon>Sphaerisporangium</taxon>
    </lineage>
</organism>
<dbReference type="EMBL" id="JBHSFN010000037">
    <property type="protein sequence ID" value="MFC4591778.1"/>
    <property type="molecule type" value="Genomic_DNA"/>
</dbReference>
<comment type="caution">
    <text evidence="2">The sequence shown here is derived from an EMBL/GenBank/DDBJ whole genome shotgun (WGS) entry which is preliminary data.</text>
</comment>
<keyword evidence="3" id="KW-1185">Reference proteome</keyword>
<protein>
    <submittedName>
        <fullName evidence="2">Uncharacterized protein</fullName>
    </submittedName>
</protein>
<evidence type="ECO:0000313" key="3">
    <source>
        <dbReference type="Proteomes" id="UP001595891"/>
    </source>
</evidence>
<proteinExistence type="predicted"/>
<keyword evidence="1" id="KW-0732">Signal</keyword>
<name>A0ABV9ESC4_9ACTN</name>
<feature type="signal peptide" evidence="1">
    <location>
        <begin position="1"/>
        <end position="24"/>
    </location>
</feature>
<feature type="chain" id="PRO_5045062625" evidence="1">
    <location>
        <begin position="25"/>
        <end position="147"/>
    </location>
</feature>
<evidence type="ECO:0000256" key="1">
    <source>
        <dbReference type="SAM" id="SignalP"/>
    </source>
</evidence>
<dbReference type="PROSITE" id="PS51257">
    <property type="entry name" value="PROKAR_LIPOPROTEIN"/>
    <property type="match status" value="1"/>
</dbReference>
<reference evidence="3" key="1">
    <citation type="journal article" date="2019" name="Int. J. Syst. Evol. Microbiol.">
        <title>The Global Catalogue of Microorganisms (GCM) 10K type strain sequencing project: providing services to taxonomists for standard genome sequencing and annotation.</title>
        <authorList>
            <consortium name="The Broad Institute Genomics Platform"/>
            <consortium name="The Broad Institute Genome Sequencing Center for Infectious Disease"/>
            <person name="Wu L."/>
            <person name="Ma J."/>
        </authorList>
    </citation>
    <scope>NUCLEOTIDE SEQUENCE [LARGE SCALE GENOMIC DNA]</scope>
    <source>
        <strain evidence="3">CCUG 49560</strain>
    </source>
</reference>
<evidence type="ECO:0000313" key="2">
    <source>
        <dbReference type="EMBL" id="MFC4591778.1"/>
    </source>
</evidence>